<dbReference type="Gene3D" id="3.40.50.970">
    <property type="match status" value="1"/>
</dbReference>
<evidence type="ECO:0000313" key="8">
    <source>
        <dbReference type="Proteomes" id="UP001154078"/>
    </source>
</evidence>
<dbReference type="InterPro" id="IPR031717">
    <property type="entry name" value="ODO-1/KGD_C"/>
</dbReference>
<protein>
    <recommendedName>
        <fullName evidence="6">Transketolase-like pyrimidine-binding domain-containing protein</fullName>
    </recommendedName>
</protein>
<dbReference type="GO" id="GO:0016624">
    <property type="term" value="F:oxidoreductase activity, acting on the aldehyde or oxo group of donors, disulfide as acceptor"/>
    <property type="evidence" value="ECO:0007669"/>
    <property type="project" value="InterPro"/>
</dbReference>
<dbReference type="Pfam" id="PF00676">
    <property type="entry name" value="E1_dh"/>
    <property type="match status" value="1"/>
</dbReference>
<dbReference type="InterPro" id="IPR029061">
    <property type="entry name" value="THDP-binding"/>
</dbReference>
<evidence type="ECO:0000256" key="3">
    <source>
        <dbReference type="ARBA" id="ARBA00022946"/>
    </source>
</evidence>
<dbReference type="SUPFAM" id="SSF52518">
    <property type="entry name" value="Thiamin diphosphate-binding fold (THDP-binding)"/>
    <property type="match status" value="2"/>
</dbReference>
<dbReference type="NCBIfam" id="NF006914">
    <property type="entry name" value="PRK09404.1"/>
    <property type="match status" value="1"/>
</dbReference>
<sequence>MYLTACEKCILKSYYGLGKTIRNVRKYHSENSFGFKRKVEKVYNVPEEVLNSRKEQSNFYRLVSAYKEHAHKSADVNPVSLAKSLSAVPELDFKRYGLNECDIVKFENILNTTKAEGTVAEAIDFLNESYNGHISAEFAYLESEEEREWFSRKMEELQYVELDSETKVKLATNLLLSQNFDNFLAKKFPGLKRYGGEGAESMMGFFHETFRLAALDDIEQVVLGMPHRGRLNLLTCLLNFPPARMFSKIKGNSDFPAKYQGSGDVLSHLISSTDLQFGEKSVHVSLLYCPSHLEIVNPMSMGKTRAKQMMAKDGDYGNCSGWSDKILNIQVHGDAAVNGQGVNQECLTLSRTPHFEIGGTIHLVVNNQVGFTTPSERGRSSRYCTDLAKMISAPVIHVNGDYPEHVLKATKLAFEYQRKFRKEIYIDLNCYRKWGHNELDDPTFTNPSLYSIIKSRGTVPDMYFNKLKEEGILKEEERNKIVDENWNWLEQHLKASDNYEPEDLAYKKQWEGITQAEESITTWDTGIDFDLMTFIGEKSVKTPEIFEIHPTLLRTHVKSRLSKVADGTNIDWSTAEALALGSLLFEGYNVRISGQDVGRGTFSHRHVMLVDQSTNNLYIPLNNIHPNQNTFLEVANSILSEEAVLGYEYGMSVENPNNLIIWEAQFGDFFNGAQIVFDACISAGEAKWLWSNGIVILLPHGYDGAGPEHSSCRMERFLQMSDSKFDKVDGDNINMQICQPSNPAQYFHLLRRQMVRNFRKPLVIIAPKTLLRLSACTSIFADMAHGTSFKPVIGEKQYEGPSITSILLTSGKHYYSLAEKRHAMGIKDTAILRIESFSPFPTLELRHEFSKYPNVKSVIWCQEEPQNMGAWSFVKPRFENMIGKKIKYCGRKTSAAPAVGVGKIHRQEAEDIVTKPFFKDFY</sequence>
<dbReference type="Proteomes" id="UP001154078">
    <property type="component" value="Chromosome 2"/>
</dbReference>
<evidence type="ECO:0000313" key="7">
    <source>
        <dbReference type="EMBL" id="CAH0552068.1"/>
    </source>
</evidence>
<gene>
    <name evidence="7" type="ORF">MELIAE_LOCUS4527</name>
</gene>
<feature type="domain" description="Transketolase-like pyrimidine-binding" evidence="6">
    <location>
        <begin position="570"/>
        <end position="773"/>
    </location>
</feature>
<dbReference type="CDD" id="cd02016">
    <property type="entry name" value="TPP_E1_OGDC_like"/>
    <property type="match status" value="1"/>
</dbReference>
<dbReference type="Gene3D" id="1.10.287.1150">
    <property type="entry name" value="TPP helical domain"/>
    <property type="match status" value="1"/>
</dbReference>
<name>A0A9P0FGC3_BRAAE</name>
<dbReference type="Gene3D" id="3.40.50.12470">
    <property type="match status" value="1"/>
</dbReference>
<dbReference type="NCBIfam" id="NF008907">
    <property type="entry name" value="PRK12270.1"/>
    <property type="match status" value="1"/>
</dbReference>
<dbReference type="InterPro" id="IPR011603">
    <property type="entry name" value="2oxoglutarate_DH_E1"/>
</dbReference>
<comment type="cofactor">
    <cofactor evidence="1">
        <name>thiamine diphosphate</name>
        <dbReference type="ChEBI" id="CHEBI:58937"/>
    </cofactor>
</comment>
<dbReference type="InterPro" id="IPR005475">
    <property type="entry name" value="Transketolase-like_Pyr-bd"/>
</dbReference>
<evidence type="ECO:0000256" key="4">
    <source>
        <dbReference type="ARBA" id="ARBA00023002"/>
    </source>
</evidence>
<dbReference type="Gene3D" id="3.40.50.11610">
    <property type="entry name" value="Multifunctional 2-oxoglutarate metabolism enzyme, C-terminal domain"/>
    <property type="match status" value="1"/>
</dbReference>
<keyword evidence="5" id="KW-0786">Thiamine pyrophosphate</keyword>
<evidence type="ECO:0000256" key="1">
    <source>
        <dbReference type="ARBA" id="ARBA00001964"/>
    </source>
</evidence>
<comment type="similarity">
    <text evidence="2">Belongs to the alpha-ketoglutarate dehydrogenase family.</text>
</comment>
<accession>A0A9P0FGC3</accession>
<keyword evidence="4" id="KW-0560">Oxidoreductase</keyword>
<dbReference type="EMBL" id="OV121133">
    <property type="protein sequence ID" value="CAH0552068.1"/>
    <property type="molecule type" value="Genomic_DNA"/>
</dbReference>
<dbReference type="InterPro" id="IPR042179">
    <property type="entry name" value="KGD_C_sf"/>
</dbReference>
<evidence type="ECO:0000256" key="2">
    <source>
        <dbReference type="ARBA" id="ARBA00006936"/>
    </source>
</evidence>
<dbReference type="Pfam" id="PF02779">
    <property type="entry name" value="Transket_pyr"/>
    <property type="match status" value="1"/>
</dbReference>
<dbReference type="SMART" id="SM00861">
    <property type="entry name" value="Transket_pyr"/>
    <property type="match status" value="1"/>
</dbReference>
<reference evidence="7" key="1">
    <citation type="submission" date="2021-12" db="EMBL/GenBank/DDBJ databases">
        <authorList>
            <person name="King R."/>
        </authorList>
    </citation>
    <scope>NUCLEOTIDE SEQUENCE</scope>
</reference>
<evidence type="ECO:0000259" key="6">
    <source>
        <dbReference type="SMART" id="SM00861"/>
    </source>
</evidence>
<dbReference type="NCBIfam" id="TIGR00239">
    <property type="entry name" value="2oxo_dh_E1"/>
    <property type="match status" value="1"/>
</dbReference>
<evidence type="ECO:0000256" key="5">
    <source>
        <dbReference type="ARBA" id="ARBA00023052"/>
    </source>
</evidence>
<dbReference type="Pfam" id="PF16870">
    <property type="entry name" value="OxoGdeHyase_C"/>
    <property type="match status" value="1"/>
</dbReference>
<dbReference type="PANTHER" id="PTHR23152:SF4">
    <property type="entry name" value="2-OXOADIPATE DEHYDROGENASE COMPLEX COMPONENT E1"/>
    <property type="match status" value="1"/>
</dbReference>
<dbReference type="GO" id="GO:0030976">
    <property type="term" value="F:thiamine pyrophosphate binding"/>
    <property type="evidence" value="ECO:0007669"/>
    <property type="project" value="InterPro"/>
</dbReference>
<keyword evidence="8" id="KW-1185">Reference proteome</keyword>
<dbReference type="PIRSF" id="PIRSF000157">
    <property type="entry name" value="Oxoglu_dh_E1"/>
    <property type="match status" value="1"/>
</dbReference>
<dbReference type="OrthoDB" id="413077at2759"/>
<dbReference type="InterPro" id="IPR001017">
    <property type="entry name" value="DH_E1"/>
</dbReference>
<dbReference type="PANTHER" id="PTHR23152">
    <property type="entry name" value="2-OXOGLUTARATE DEHYDROGENASE"/>
    <property type="match status" value="1"/>
</dbReference>
<organism evidence="7 8">
    <name type="scientific">Brassicogethes aeneus</name>
    <name type="common">Rape pollen beetle</name>
    <name type="synonym">Meligethes aeneus</name>
    <dbReference type="NCBI Taxonomy" id="1431903"/>
    <lineage>
        <taxon>Eukaryota</taxon>
        <taxon>Metazoa</taxon>
        <taxon>Ecdysozoa</taxon>
        <taxon>Arthropoda</taxon>
        <taxon>Hexapoda</taxon>
        <taxon>Insecta</taxon>
        <taxon>Pterygota</taxon>
        <taxon>Neoptera</taxon>
        <taxon>Endopterygota</taxon>
        <taxon>Coleoptera</taxon>
        <taxon>Polyphaga</taxon>
        <taxon>Cucujiformia</taxon>
        <taxon>Nitidulidae</taxon>
        <taxon>Meligethinae</taxon>
        <taxon>Brassicogethes</taxon>
    </lineage>
</organism>
<dbReference type="AlphaFoldDB" id="A0A9P0FGC3"/>
<proteinExistence type="inferred from homology"/>
<keyword evidence="3" id="KW-0809">Transit peptide</keyword>